<evidence type="ECO:0000313" key="3">
    <source>
        <dbReference type="Proteomes" id="UP001501425"/>
    </source>
</evidence>
<sequence length="85" mass="9661">MSDATLSDLDTRKRERLADLPPTASLVYLELHNASGPRTLRQLTYQMARPERSILRALRQLHDEDLVSCSPRSTDPPSSEWRVDG</sequence>
<dbReference type="AlphaFoldDB" id="A0AAV3SQN5"/>
<evidence type="ECO:0000313" key="2">
    <source>
        <dbReference type="EMBL" id="MEZ3168743.1"/>
    </source>
</evidence>
<keyword evidence="4" id="KW-1185">Reference proteome</keyword>
<reference evidence="1" key="2">
    <citation type="submission" date="2023-12" db="EMBL/GenBank/DDBJ databases">
        <authorList>
            <person name="Sun Q."/>
            <person name="Inoue M."/>
        </authorList>
    </citation>
    <scope>NUCLEOTIDE SEQUENCE</scope>
    <source>
        <strain evidence="1">JCM 14265</strain>
    </source>
</reference>
<protein>
    <submittedName>
        <fullName evidence="2">MarR family transcriptional regulator</fullName>
    </submittedName>
</protein>
<organism evidence="1 3">
    <name type="scientific">Halorubrum ejinorense</name>
    <dbReference type="NCBI Taxonomy" id="425309"/>
    <lineage>
        <taxon>Archaea</taxon>
        <taxon>Methanobacteriati</taxon>
        <taxon>Methanobacteriota</taxon>
        <taxon>Stenosarchaea group</taxon>
        <taxon>Halobacteria</taxon>
        <taxon>Halobacteriales</taxon>
        <taxon>Haloferacaceae</taxon>
        <taxon>Halorubrum</taxon>
    </lineage>
</organism>
<dbReference type="Proteomes" id="UP001501425">
    <property type="component" value="Unassembled WGS sequence"/>
</dbReference>
<dbReference type="EMBL" id="BAAADQ010000005">
    <property type="protein sequence ID" value="GAA0539804.1"/>
    <property type="molecule type" value="Genomic_DNA"/>
</dbReference>
<gene>
    <name evidence="2" type="ORF">ABNG02_15620</name>
    <name evidence="1" type="ORF">GCM10008994_13650</name>
</gene>
<reference evidence="1" key="1">
    <citation type="journal article" date="2014" name="Int. J. Syst. Evol. Microbiol.">
        <title>Complete genome sequence of Corynebacterium casei LMG S-19264T (=DSM 44701T), isolated from a smear-ripened cheese.</title>
        <authorList>
            <consortium name="US DOE Joint Genome Institute (JGI-PGF)"/>
            <person name="Walter F."/>
            <person name="Albersmeier A."/>
            <person name="Kalinowski J."/>
            <person name="Ruckert C."/>
        </authorList>
    </citation>
    <scope>NUCLEOTIDE SEQUENCE</scope>
    <source>
        <strain evidence="1">JCM 14265</strain>
    </source>
</reference>
<dbReference type="RefSeq" id="WP_343777746.1">
    <property type="nucleotide sequence ID" value="NZ_BAAADQ010000005.1"/>
</dbReference>
<comment type="caution">
    <text evidence="1">The sequence shown here is derived from an EMBL/GenBank/DDBJ whole genome shotgun (WGS) entry which is preliminary data.</text>
</comment>
<dbReference type="EMBL" id="JBEDNW010000010">
    <property type="protein sequence ID" value="MEZ3168743.1"/>
    <property type="molecule type" value="Genomic_DNA"/>
</dbReference>
<name>A0AAV3SQN5_9EURY</name>
<dbReference type="Proteomes" id="UP001567571">
    <property type="component" value="Unassembled WGS sequence"/>
</dbReference>
<dbReference type="InterPro" id="IPR036390">
    <property type="entry name" value="WH_DNA-bd_sf"/>
</dbReference>
<dbReference type="SUPFAM" id="SSF46785">
    <property type="entry name" value="Winged helix' DNA-binding domain"/>
    <property type="match status" value="1"/>
</dbReference>
<accession>A0AAV3SQN5</accession>
<evidence type="ECO:0000313" key="4">
    <source>
        <dbReference type="Proteomes" id="UP001567571"/>
    </source>
</evidence>
<proteinExistence type="predicted"/>
<evidence type="ECO:0000313" key="1">
    <source>
        <dbReference type="EMBL" id="GAA0539804.1"/>
    </source>
</evidence>
<reference evidence="2 4" key="3">
    <citation type="submission" date="2024-06" db="EMBL/GenBank/DDBJ databases">
        <title>Halorubrum miltondacostae sp. nov., a potential PHA producer isolated from an inland solar saltern in Rio Maior, Portugal.</title>
        <authorList>
            <person name="Albuquerque L."/>
            <person name="Viver T."/>
            <person name="Barroso C."/>
            <person name="Claudino R."/>
            <person name="Galvan M."/>
            <person name="Simoes G."/>
            <person name="Lobo Da Cunha A."/>
            <person name="Egas C."/>
        </authorList>
    </citation>
    <scope>NUCLEOTIDE SEQUENCE [LARGE SCALE GENOMIC DNA]</scope>
    <source>
        <strain evidence="2 4">DSM 18646</strain>
    </source>
</reference>